<dbReference type="GO" id="GO:0016491">
    <property type="term" value="F:oxidoreductase activity"/>
    <property type="evidence" value="ECO:0007669"/>
    <property type="project" value="InterPro"/>
</dbReference>
<evidence type="ECO:0000259" key="1">
    <source>
        <dbReference type="Pfam" id="PF01323"/>
    </source>
</evidence>
<dbReference type="Gene3D" id="3.40.30.10">
    <property type="entry name" value="Glutaredoxin"/>
    <property type="match status" value="1"/>
</dbReference>
<dbReference type="PANTHER" id="PTHR13887:SF41">
    <property type="entry name" value="THIOREDOXIN SUPERFAMILY PROTEIN"/>
    <property type="match status" value="1"/>
</dbReference>
<name>A0A9Q1QC63_9CARY</name>
<keyword evidence="3" id="KW-1185">Reference proteome</keyword>
<dbReference type="SUPFAM" id="SSF52833">
    <property type="entry name" value="Thioredoxin-like"/>
    <property type="match status" value="1"/>
</dbReference>
<proteinExistence type="predicted"/>
<dbReference type="PANTHER" id="PTHR13887">
    <property type="entry name" value="GLUTATHIONE S-TRANSFERASE KAPPA"/>
    <property type="match status" value="1"/>
</dbReference>
<protein>
    <recommendedName>
        <fullName evidence="1">DSBA-like thioredoxin domain-containing protein</fullName>
    </recommendedName>
</protein>
<gene>
    <name evidence="2" type="ORF">Cgig2_007679</name>
</gene>
<reference evidence="2" key="1">
    <citation type="submission" date="2022-04" db="EMBL/GenBank/DDBJ databases">
        <title>Carnegiea gigantea Genome sequencing and assembly v2.</title>
        <authorList>
            <person name="Copetti D."/>
            <person name="Sanderson M.J."/>
            <person name="Burquez A."/>
            <person name="Wojciechowski M.F."/>
        </authorList>
    </citation>
    <scope>NUCLEOTIDE SEQUENCE</scope>
    <source>
        <strain evidence="2">SGP5-SGP5p</strain>
        <tissue evidence="2">Aerial part</tissue>
    </source>
</reference>
<accession>A0A9Q1QC63</accession>
<dbReference type="EMBL" id="JAKOGI010000370">
    <property type="protein sequence ID" value="KAJ8436021.1"/>
    <property type="molecule type" value="Genomic_DNA"/>
</dbReference>
<dbReference type="Proteomes" id="UP001153076">
    <property type="component" value="Unassembled WGS sequence"/>
</dbReference>
<sequence length="382" mass="42868">MDDDLSFSLPSNLNQDGMLFTLDPSAPKEGVNRKEFYQQQFGPESGQITARNRGRFHLLVLQAYILTMPGNKGLISNMILIFFGYFTKAKHIGDKYIFIQHKQIVLALQTTFSHATKEGVASFLSIPNTGLKELRNLSLPGASQSLPALSQFAHSRKVAPVNCRFMAPSSTNGTGKKNIRIDISSDTVCPWCFVGKRYLDKAIADSKDQFDFELRWKPFLLNPSAPKEGVNKIEFYRQKFGSGAEQIHARMAEVMKSLGLEYNMDGLIGDTLDSHRLIYYAGQQGLDKQHDLVEELFLGYFTQAKYIGDRDFLVECAKKVGIEGAAEFLEDPNNGLKDVYEELEKYSANINGVPHFVINDQQRLSGAQPPEVFKRAFQVAAK</sequence>
<evidence type="ECO:0000313" key="3">
    <source>
        <dbReference type="Proteomes" id="UP001153076"/>
    </source>
</evidence>
<feature type="domain" description="DSBA-like thioredoxin" evidence="1">
    <location>
        <begin position="181"/>
        <end position="378"/>
    </location>
</feature>
<dbReference type="InterPro" id="IPR001853">
    <property type="entry name" value="DSBA-like_thioredoxin_dom"/>
</dbReference>
<comment type="caution">
    <text evidence="2">The sequence shown here is derived from an EMBL/GenBank/DDBJ whole genome shotgun (WGS) entry which is preliminary data.</text>
</comment>
<dbReference type="Pfam" id="PF01323">
    <property type="entry name" value="DSBA"/>
    <property type="match status" value="1"/>
</dbReference>
<organism evidence="2 3">
    <name type="scientific">Carnegiea gigantea</name>
    <dbReference type="NCBI Taxonomy" id="171969"/>
    <lineage>
        <taxon>Eukaryota</taxon>
        <taxon>Viridiplantae</taxon>
        <taxon>Streptophyta</taxon>
        <taxon>Embryophyta</taxon>
        <taxon>Tracheophyta</taxon>
        <taxon>Spermatophyta</taxon>
        <taxon>Magnoliopsida</taxon>
        <taxon>eudicotyledons</taxon>
        <taxon>Gunneridae</taxon>
        <taxon>Pentapetalae</taxon>
        <taxon>Caryophyllales</taxon>
        <taxon>Cactineae</taxon>
        <taxon>Cactaceae</taxon>
        <taxon>Cactoideae</taxon>
        <taxon>Echinocereeae</taxon>
        <taxon>Carnegiea</taxon>
    </lineage>
</organism>
<dbReference type="AlphaFoldDB" id="A0A9Q1QC63"/>
<evidence type="ECO:0000313" key="2">
    <source>
        <dbReference type="EMBL" id="KAJ8436021.1"/>
    </source>
</evidence>
<dbReference type="OrthoDB" id="1930760at2759"/>
<dbReference type="InterPro" id="IPR036249">
    <property type="entry name" value="Thioredoxin-like_sf"/>
</dbReference>
<dbReference type="CDD" id="cd03024">
    <property type="entry name" value="DsbA_FrnE"/>
    <property type="match status" value="1"/>
</dbReference>